<evidence type="ECO:0000313" key="2">
    <source>
        <dbReference type="EMBL" id="HIX64694.1"/>
    </source>
</evidence>
<protein>
    <submittedName>
        <fullName evidence="2">Uncharacterized protein</fullName>
    </submittedName>
</protein>
<feature type="transmembrane region" description="Helical" evidence="1">
    <location>
        <begin position="369"/>
        <end position="392"/>
    </location>
</feature>
<reference evidence="2" key="2">
    <citation type="submission" date="2021-04" db="EMBL/GenBank/DDBJ databases">
        <authorList>
            <person name="Gilroy R."/>
        </authorList>
    </citation>
    <scope>NUCLEOTIDE SEQUENCE</scope>
    <source>
        <strain evidence="2">CHK188-5543</strain>
    </source>
</reference>
<dbReference type="Proteomes" id="UP000886800">
    <property type="component" value="Unassembled WGS sequence"/>
</dbReference>
<proteinExistence type="predicted"/>
<feature type="transmembrane region" description="Helical" evidence="1">
    <location>
        <begin position="27"/>
        <end position="45"/>
    </location>
</feature>
<accession>A0A9D2B726</accession>
<keyword evidence="1" id="KW-0812">Transmembrane</keyword>
<evidence type="ECO:0000256" key="1">
    <source>
        <dbReference type="SAM" id="Phobius"/>
    </source>
</evidence>
<dbReference type="AlphaFoldDB" id="A0A9D2B726"/>
<feature type="transmembrane region" description="Helical" evidence="1">
    <location>
        <begin position="338"/>
        <end position="357"/>
    </location>
</feature>
<sequence>MITTTSSSECGRFWGLYRSTLRRNRGYFSLLCALMAFFYPVQYLLEVAAPPSRTTALFSDPMDYYTLLGLGKNYTFLSAVFFTGLMLAAPLILGLLLHGYMHSRKAVDVYHALPVSRGWLLGVNAAAAMTMIAIPVVASDLVISVAQVFQFGFDAQRLGWLWLDCLGWLICAFAVYAVTTFVSVCVGTVFDTLVFSGVLLLSMPVLLGLYLLLGNTFLYGWITSESVSYTALMLSPVTLMPSRFRFSASDLADPADQLARQLLGRSNLAVLAWLVLGLLIFWVAVRIYRVRRSELAEATTSRGVLQVLVKLVGVLVCGTALGLLFFALQNGEQRESVFFFWAAVTGLLTYCIIEVILNRGFRTLVRSLPLGACMVAVLLACPAAMATGGLGYEQRVPDLDRVVSVEVSYTGRYGGFSPDPVQLEEMPLVAQENGQEPDLDTINQSRITRRFTNAIFTQPENIQTLLDFHRTAAQEQFGRQPGEEDGVFLNYQVTYHLENGGHITRRYDRFSTENALMLAPLEASGELLAQRHPAFFDKGEDIVHWSFQNLYGDREERSFTDAQSQEWLDAIRADLEATPVAELLQPQGRLLAIVEFSADYPPQSRERFARSGWFQVTESTPRTRALLEEYGLLEALEPDWSACQGVVATVGNSTSWRDGNTSILAEMSPAEYGYGTDYEEVRQGILEDREYREQNPEPYLLTTAQGDPLELLGDERISWDNTLIEDPAQIQLLASLVVPCWQVGEPVAELQFYFDQGSAPRVLLVPLERIPQQLRSQFYYYQFTE</sequence>
<name>A0A9D2B726_9FIRM</name>
<gene>
    <name evidence="2" type="ORF">H9736_00440</name>
</gene>
<feature type="transmembrane region" description="Helical" evidence="1">
    <location>
        <begin position="118"/>
        <end position="146"/>
    </location>
</feature>
<comment type="caution">
    <text evidence="2">The sequence shown here is derived from an EMBL/GenBank/DDBJ whole genome shotgun (WGS) entry which is preliminary data.</text>
</comment>
<feature type="transmembrane region" description="Helical" evidence="1">
    <location>
        <begin position="166"/>
        <end position="190"/>
    </location>
</feature>
<feature type="transmembrane region" description="Helical" evidence="1">
    <location>
        <begin position="268"/>
        <end position="288"/>
    </location>
</feature>
<evidence type="ECO:0000313" key="3">
    <source>
        <dbReference type="Proteomes" id="UP000886800"/>
    </source>
</evidence>
<feature type="transmembrane region" description="Helical" evidence="1">
    <location>
        <begin position="308"/>
        <end position="326"/>
    </location>
</feature>
<dbReference type="EMBL" id="DXES01000011">
    <property type="protein sequence ID" value="HIX64694.1"/>
    <property type="molecule type" value="Genomic_DNA"/>
</dbReference>
<organism evidence="2 3">
    <name type="scientific">Candidatus Anaerotruncus excrementipullorum</name>
    <dbReference type="NCBI Taxonomy" id="2838465"/>
    <lineage>
        <taxon>Bacteria</taxon>
        <taxon>Bacillati</taxon>
        <taxon>Bacillota</taxon>
        <taxon>Clostridia</taxon>
        <taxon>Eubacteriales</taxon>
        <taxon>Oscillospiraceae</taxon>
        <taxon>Anaerotruncus</taxon>
    </lineage>
</organism>
<reference evidence="2" key="1">
    <citation type="journal article" date="2021" name="PeerJ">
        <title>Extensive microbial diversity within the chicken gut microbiome revealed by metagenomics and culture.</title>
        <authorList>
            <person name="Gilroy R."/>
            <person name="Ravi A."/>
            <person name="Getino M."/>
            <person name="Pursley I."/>
            <person name="Horton D.L."/>
            <person name="Alikhan N.F."/>
            <person name="Baker D."/>
            <person name="Gharbi K."/>
            <person name="Hall N."/>
            <person name="Watson M."/>
            <person name="Adriaenssens E.M."/>
            <person name="Foster-Nyarko E."/>
            <person name="Jarju S."/>
            <person name="Secka A."/>
            <person name="Antonio M."/>
            <person name="Oren A."/>
            <person name="Chaudhuri R.R."/>
            <person name="La Ragione R."/>
            <person name="Hildebrand F."/>
            <person name="Pallen M.J."/>
        </authorList>
    </citation>
    <scope>NUCLEOTIDE SEQUENCE</scope>
    <source>
        <strain evidence="2">CHK188-5543</strain>
    </source>
</reference>
<feature type="transmembrane region" description="Helical" evidence="1">
    <location>
        <begin position="197"/>
        <end position="222"/>
    </location>
</feature>
<keyword evidence="1" id="KW-0472">Membrane</keyword>
<keyword evidence="1" id="KW-1133">Transmembrane helix</keyword>
<feature type="transmembrane region" description="Helical" evidence="1">
    <location>
        <begin position="74"/>
        <end position="97"/>
    </location>
</feature>